<proteinExistence type="predicted"/>
<evidence type="ECO:0000313" key="1">
    <source>
        <dbReference type="EMBL" id="CAG8560158.1"/>
    </source>
</evidence>
<name>A0A9N9FVZ8_9GLOM</name>
<keyword evidence="2" id="KW-1185">Reference proteome</keyword>
<dbReference type="Proteomes" id="UP000789405">
    <property type="component" value="Unassembled WGS sequence"/>
</dbReference>
<accession>A0A9N9FVZ8</accession>
<gene>
    <name evidence="1" type="ORF">DERYTH_LOCUS5697</name>
</gene>
<evidence type="ECO:0000313" key="2">
    <source>
        <dbReference type="Proteomes" id="UP000789405"/>
    </source>
</evidence>
<organism evidence="1 2">
    <name type="scientific">Dentiscutata erythropus</name>
    <dbReference type="NCBI Taxonomy" id="1348616"/>
    <lineage>
        <taxon>Eukaryota</taxon>
        <taxon>Fungi</taxon>
        <taxon>Fungi incertae sedis</taxon>
        <taxon>Mucoromycota</taxon>
        <taxon>Glomeromycotina</taxon>
        <taxon>Glomeromycetes</taxon>
        <taxon>Diversisporales</taxon>
        <taxon>Gigasporaceae</taxon>
        <taxon>Dentiscutata</taxon>
    </lineage>
</organism>
<reference evidence="1" key="1">
    <citation type="submission" date="2021-06" db="EMBL/GenBank/DDBJ databases">
        <authorList>
            <person name="Kallberg Y."/>
            <person name="Tangrot J."/>
            <person name="Rosling A."/>
        </authorList>
    </citation>
    <scope>NUCLEOTIDE SEQUENCE</scope>
    <source>
        <strain evidence="1">MA453B</strain>
    </source>
</reference>
<dbReference type="EMBL" id="CAJVPY010002422">
    <property type="protein sequence ID" value="CAG8560158.1"/>
    <property type="molecule type" value="Genomic_DNA"/>
</dbReference>
<protein>
    <submittedName>
        <fullName evidence="1">23190_t:CDS:1</fullName>
    </submittedName>
</protein>
<comment type="caution">
    <text evidence="1">The sequence shown here is derived from an EMBL/GenBank/DDBJ whole genome shotgun (WGS) entry which is preliminary data.</text>
</comment>
<dbReference type="AlphaFoldDB" id="A0A9N9FVZ8"/>
<sequence>MFKNCILPTRPRKSKIKKIEDHVKCILIIMNKNEQKGKKAQDTVVIIAATN</sequence>